<comment type="caution">
    <text evidence="1">The sequence shown here is derived from an EMBL/GenBank/DDBJ whole genome shotgun (WGS) entry which is preliminary data.</text>
</comment>
<proteinExistence type="predicted"/>
<dbReference type="Proteomes" id="UP001060085">
    <property type="component" value="Linkage Group LG07"/>
</dbReference>
<evidence type="ECO:0000313" key="1">
    <source>
        <dbReference type="EMBL" id="KAI5655699.1"/>
    </source>
</evidence>
<organism evidence="1 2">
    <name type="scientific">Catharanthus roseus</name>
    <name type="common">Madagascar periwinkle</name>
    <name type="synonym">Vinca rosea</name>
    <dbReference type="NCBI Taxonomy" id="4058"/>
    <lineage>
        <taxon>Eukaryota</taxon>
        <taxon>Viridiplantae</taxon>
        <taxon>Streptophyta</taxon>
        <taxon>Embryophyta</taxon>
        <taxon>Tracheophyta</taxon>
        <taxon>Spermatophyta</taxon>
        <taxon>Magnoliopsida</taxon>
        <taxon>eudicotyledons</taxon>
        <taxon>Gunneridae</taxon>
        <taxon>Pentapetalae</taxon>
        <taxon>asterids</taxon>
        <taxon>lamiids</taxon>
        <taxon>Gentianales</taxon>
        <taxon>Apocynaceae</taxon>
        <taxon>Rauvolfioideae</taxon>
        <taxon>Vinceae</taxon>
        <taxon>Catharanthinae</taxon>
        <taxon>Catharanthus</taxon>
    </lineage>
</organism>
<sequence>MAEAILSFLLNRLSTFLDQEYAHLRGLREGLQFINDELGSMKAFLRVVESQIEQNNDLLQEWVKQVREAAYDIEDVIDEYMLIFAPSRVNEFYGCVQNTCTSVMTLKARHELSNKVNDIKSRVENISARYHRYKLEFDFHVTESNSFAAEENQVNHIRQRALLLEEADLVGIDVRKNELLSQILDDNSHLKVVSVLGMGGMGKTTLIRRVYEDTSVRRQFQIRAWVTVSQTFRIKPILMDLIQQLHKEIKQSVPPEVQSKDVDGLKLFLKDFLQEKRYVIVIDDIWSIDAWKALIYALPDCNCGSRIMVTTRIKDVAIASHHEHCGYVYIMKPLSDEESWTLFCNTTFEDKCCPMHLQDVSNRILKKCEGLPLAIASIGGVLFLKDKNRIDEWEKIYENLTGESEGLGKMDRLNKILLLSYNDLPYYLKSCLLYTSIYPEDYAIDSWKLIQLWTAEGFVQDREGMLSIEAGYEYINELVNRSLLQVSKRYPNGSIKGFRIHDIVREIILSEAKELGIITLVKRRYAEGSSTSTRRLVIQDFSNETQEDIQYKHLRSLLIFKYGDHTSTSSLLKSLCGRSNLLKVLNLNQLPLEKIPKEVFKLFHLKYLSLISSKVKVIPKFIKNLLNLEFLNLAETQVTKLPREILKLRKLRELLIYQSGNYFNNYAVSGFKAPKDIGRLLFLEVMYTIDADNEKLVKEIGKLSKLRELGITKLRREDGKELCCSLEKLTNLEDLRVWSLNKDEILDLQYSTIPQSLNVLLLNGRLEQVPQWVPSLQGLRKLVLMSSGLVEDQLECLQMLPNLLKFALWEDDELENLCFKAGSFQKLKKLCLGKLIRLRSLTIEEGAMPHLEKLELTGCELMEELPEGIENLKQLQEVELYLMPDKLTAEMTLEKENSRNCRKITRVPPILIVNWRYGKWEEHHL</sequence>
<protein>
    <submittedName>
        <fullName evidence="1">Uncharacterized protein</fullName>
    </submittedName>
</protein>
<name>A0ACC0A512_CATRO</name>
<keyword evidence="2" id="KW-1185">Reference proteome</keyword>
<dbReference type="EMBL" id="CM044707">
    <property type="protein sequence ID" value="KAI5655699.1"/>
    <property type="molecule type" value="Genomic_DNA"/>
</dbReference>
<evidence type="ECO:0000313" key="2">
    <source>
        <dbReference type="Proteomes" id="UP001060085"/>
    </source>
</evidence>
<accession>A0ACC0A512</accession>
<reference evidence="2" key="1">
    <citation type="journal article" date="2023" name="Nat. Plants">
        <title>Single-cell RNA sequencing provides a high-resolution roadmap for understanding the multicellular compartmentation of specialized metabolism.</title>
        <authorList>
            <person name="Sun S."/>
            <person name="Shen X."/>
            <person name="Li Y."/>
            <person name="Li Y."/>
            <person name="Wang S."/>
            <person name="Li R."/>
            <person name="Zhang H."/>
            <person name="Shen G."/>
            <person name="Guo B."/>
            <person name="Wei J."/>
            <person name="Xu J."/>
            <person name="St-Pierre B."/>
            <person name="Chen S."/>
            <person name="Sun C."/>
        </authorList>
    </citation>
    <scope>NUCLEOTIDE SEQUENCE [LARGE SCALE GENOMIC DNA]</scope>
</reference>
<gene>
    <name evidence="1" type="ORF">M9H77_32886</name>
</gene>